<dbReference type="Proteomes" id="UP000197003">
    <property type="component" value="Chromosome"/>
</dbReference>
<evidence type="ECO:0000313" key="3">
    <source>
        <dbReference type="Proteomes" id="UP000197003"/>
    </source>
</evidence>
<dbReference type="OrthoDB" id="9801454at2"/>
<feature type="domain" description="CinA C-terminal" evidence="1">
    <location>
        <begin position="8"/>
        <end position="158"/>
    </location>
</feature>
<dbReference type="SUPFAM" id="SSF142433">
    <property type="entry name" value="CinA-like"/>
    <property type="match status" value="1"/>
</dbReference>
<dbReference type="EMBL" id="CP020946">
    <property type="protein sequence ID" value="ASD64925.1"/>
    <property type="molecule type" value="Genomic_DNA"/>
</dbReference>
<proteinExistence type="predicted"/>
<gene>
    <name evidence="2" type="ORF">B9G79_15790</name>
</gene>
<evidence type="ECO:0000313" key="2">
    <source>
        <dbReference type="EMBL" id="ASD64925.1"/>
    </source>
</evidence>
<accession>A0A1Z3NBV8</accession>
<dbReference type="InterPro" id="IPR036653">
    <property type="entry name" value="CinA-like_C"/>
</dbReference>
<organism evidence="2 3">
    <name type="scientific">Bdellovibrio bacteriovorus</name>
    <dbReference type="NCBI Taxonomy" id="959"/>
    <lineage>
        <taxon>Bacteria</taxon>
        <taxon>Pseudomonadati</taxon>
        <taxon>Bdellovibrionota</taxon>
        <taxon>Bdellovibrionia</taxon>
        <taxon>Bdellovibrionales</taxon>
        <taxon>Pseudobdellovibrionaceae</taxon>
        <taxon>Bdellovibrio</taxon>
    </lineage>
</organism>
<dbReference type="AlphaFoldDB" id="A0A1Z3NBV8"/>
<evidence type="ECO:0000259" key="1">
    <source>
        <dbReference type="Pfam" id="PF02464"/>
    </source>
</evidence>
<dbReference type="Gene3D" id="3.90.950.20">
    <property type="entry name" value="CinA-like"/>
    <property type="match status" value="1"/>
</dbReference>
<protein>
    <submittedName>
        <fullName evidence="2">Damage-inducible protein CinA</fullName>
    </submittedName>
</protein>
<name>A0A1Z3NBV8_BDEBC</name>
<sequence>MMPNDQKLQELIRSLRDQKLTVGFAESCTGGALSAFVTEQPGVSDIFLGSVVSYSNEAKVDLLGVRRDTLMQEGAVSETVARQMAHGVRRQLKTDWSVAITGIAGPTGGTPSKPVGTVCFAIAGPGFEDSRKELFSGDRKSIQMTSVDYAVAWLKEVLDKK</sequence>
<dbReference type="NCBIfam" id="TIGR00199">
    <property type="entry name" value="PncC_domain"/>
    <property type="match status" value="1"/>
</dbReference>
<dbReference type="RefSeq" id="WP_088566347.1">
    <property type="nucleotide sequence ID" value="NZ_CP020946.1"/>
</dbReference>
<dbReference type="Pfam" id="PF02464">
    <property type="entry name" value="CinA"/>
    <property type="match status" value="1"/>
</dbReference>
<dbReference type="InterPro" id="IPR008136">
    <property type="entry name" value="CinA_C"/>
</dbReference>
<reference evidence="2 3" key="1">
    <citation type="submission" date="2017-04" db="EMBL/GenBank/DDBJ databases">
        <title>Whole genome sequence of Bdellovibrio bacteriovorus strain SSB218315.</title>
        <authorList>
            <person name="Oyedara O."/>
            <person name="Rodriguez-Perez M.A."/>
        </authorList>
    </citation>
    <scope>NUCLEOTIDE SEQUENCE [LARGE SCALE GENOMIC DNA]</scope>
    <source>
        <strain evidence="2 3">SSB218315</strain>
    </source>
</reference>